<dbReference type="Proteomes" id="UP000005240">
    <property type="component" value="Unassembled WGS sequence"/>
</dbReference>
<proteinExistence type="predicted"/>
<feature type="region of interest" description="Disordered" evidence="1">
    <location>
        <begin position="81"/>
        <end position="101"/>
    </location>
</feature>
<evidence type="ECO:0000313" key="4">
    <source>
        <dbReference type="Proteomes" id="UP000005240"/>
    </source>
</evidence>
<dbReference type="Pfam" id="PF18758">
    <property type="entry name" value="KDZ"/>
    <property type="match status" value="1"/>
</dbReference>
<protein>
    <submittedName>
        <fullName evidence="2 3">Uncharacterized protein</fullName>
    </submittedName>
</protein>
<reference evidence="2" key="2">
    <citation type="submission" date="2016-05" db="EMBL/GenBank/DDBJ databases">
        <title>Comparative analysis highlights variable genome content of wheat rusts and divergence of the mating loci.</title>
        <authorList>
            <person name="Cuomo C.A."/>
            <person name="Bakkeren G."/>
            <person name="Szabo L."/>
            <person name="Khalil H."/>
            <person name="Joly D."/>
            <person name="Goldberg J."/>
            <person name="Young S."/>
            <person name="Zeng Q."/>
            <person name="Fellers J."/>
        </authorList>
    </citation>
    <scope>NUCLEOTIDE SEQUENCE [LARGE SCALE GENOMIC DNA]</scope>
    <source>
        <strain evidence="2">1-1 BBBD Race 1</strain>
    </source>
</reference>
<keyword evidence="4" id="KW-1185">Reference proteome</keyword>
<dbReference type="PANTHER" id="PTHR33096">
    <property type="entry name" value="CXC2 DOMAIN-CONTAINING PROTEIN"/>
    <property type="match status" value="1"/>
</dbReference>
<dbReference type="EnsemblFungi" id="PTTG_06134-t43_1">
    <property type="protein sequence ID" value="PTTG_06134-t43_1-p1"/>
    <property type="gene ID" value="PTTG_06134"/>
</dbReference>
<accession>A0A180GI43</accession>
<dbReference type="PANTHER" id="PTHR33096:SF1">
    <property type="entry name" value="CXC1-LIKE CYSTEINE CLUSTER ASSOCIATED WITH KDZ TRANSPOSASES DOMAIN-CONTAINING PROTEIN"/>
    <property type="match status" value="1"/>
</dbReference>
<dbReference type="VEuPathDB" id="FungiDB:PTTG_06134"/>
<sequence>MLFEDGLQLTPLEKWAKKCPRCFGPQHHEIKTDPDKPDFMIAMDGNFQQRHYADASQDNPREEQYPESFIVPLKIVNDAEAPPCSDQHKAADDTRNGSTWEKCDDNGLFASTCRHDVPLR</sequence>
<evidence type="ECO:0000256" key="1">
    <source>
        <dbReference type="SAM" id="MobiDB-lite"/>
    </source>
</evidence>
<gene>
    <name evidence="2" type="ORF">PTTG_06134</name>
</gene>
<evidence type="ECO:0000313" key="3">
    <source>
        <dbReference type="EnsemblFungi" id="PTTG_06134-t43_1-p1"/>
    </source>
</evidence>
<evidence type="ECO:0000313" key="2">
    <source>
        <dbReference type="EMBL" id="OAV92416.1"/>
    </source>
</evidence>
<organism evidence="2">
    <name type="scientific">Puccinia triticina (isolate 1-1 / race 1 (BBBD))</name>
    <name type="common">Brown leaf rust fungus</name>
    <dbReference type="NCBI Taxonomy" id="630390"/>
    <lineage>
        <taxon>Eukaryota</taxon>
        <taxon>Fungi</taxon>
        <taxon>Dikarya</taxon>
        <taxon>Basidiomycota</taxon>
        <taxon>Pucciniomycotina</taxon>
        <taxon>Pucciniomycetes</taxon>
        <taxon>Pucciniales</taxon>
        <taxon>Pucciniaceae</taxon>
        <taxon>Puccinia</taxon>
    </lineage>
</organism>
<name>A0A180GI43_PUCT1</name>
<reference evidence="3 4" key="3">
    <citation type="journal article" date="2017" name="G3 (Bethesda)">
        <title>Comparative analysis highlights variable genome content of wheat rusts and divergence of the mating loci.</title>
        <authorList>
            <person name="Cuomo C.A."/>
            <person name="Bakkeren G."/>
            <person name="Khalil H.B."/>
            <person name="Panwar V."/>
            <person name="Joly D."/>
            <person name="Linning R."/>
            <person name="Sakthikumar S."/>
            <person name="Song X."/>
            <person name="Adiconis X."/>
            <person name="Fan L."/>
            <person name="Goldberg J.M."/>
            <person name="Levin J.Z."/>
            <person name="Young S."/>
            <person name="Zeng Q."/>
            <person name="Anikster Y."/>
            <person name="Bruce M."/>
            <person name="Wang M."/>
            <person name="Yin C."/>
            <person name="McCallum B."/>
            <person name="Szabo L.J."/>
            <person name="Hulbert S."/>
            <person name="Chen X."/>
            <person name="Fellers J.P."/>
        </authorList>
    </citation>
    <scope>NUCLEOTIDE SEQUENCE</scope>
    <source>
        <strain evidence="4">Isolate 1-1 / race 1 (BBBD)</strain>
        <strain evidence="3">isolate 1-1 / race 1 (BBBD)</strain>
    </source>
</reference>
<dbReference type="EMBL" id="ADAS02000064">
    <property type="protein sequence ID" value="OAV92416.1"/>
    <property type="molecule type" value="Genomic_DNA"/>
</dbReference>
<reference evidence="2" key="1">
    <citation type="submission" date="2009-11" db="EMBL/GenBank/DDBJ databases">
        <authorList>
            <consortium name="The Broad Institute Genome Sequencing Platform"/>
            <person name="Ward D."/>
            <person name="Feldgarden M."/>
            <person name="Earl A."/>
            <person name="Young S.K."/>
            <person name="Zeng Q."/>
            <person name="Koehrsen M."/>
            <person name="Alvarado L."/>
            <person name="Berlin A."/>
            <person name="Bochicchio J."/>
            <person name="Borenstein D."/>
            <person name="Chapman S.B."/>
            <person name="Chen Z."/>
            <person name="Engels R."/>
            <person name="Freedman E."/>
            <person name="Gellesch M."/>
            <person name="Goldberg J."/>
            <person name="Griggs A."/>
            <person name="Gujja S."/>
            <person name="Heilman E."/>
            <person name="Heiman D."/>
            <person name="Hepburn T."/>
            <person name="Howarth C."/>
            <person name="Jen D."/>
            <person name="Larson L."/>
            <person name="Lewis B."/>
            <person name="Mehta T."/>
            <person name="Park D."/>
            <person name="Pearson M."/>
            <person name="Roberts A."/>
            <person name="Saif S."/>
            <person name="Shea T."/>
            <person name="Shenoy N."/>
            <person name="Sisk P."/>
            <person name="Stolte C."/>
            <person name="Sykes S."/>
            <person name="Thomson T."/>
            <person name="Walk T."/>
            <person name="White J."/>
            <person name="Yandava C."/>
            <person name="Izard J."/>
            <person name="Baranova O.V."/>
            <person name="Blanton J.M."/>
            <person name="Tanner A.C."/>
            <person name="Dewhirst F.E."/>
            <person name="Haas B."/>
            <person name="Nusbaum C."/>
            <person name="Birren B."/>
        </authorList>
    </citation>
    <scope>NUCLEOTIDE SEQUENCE [LARGE SCALE GENOMIC DNA]</scope>
    <source>
        <strain evidence="2">1-1 BBBD Race 1</strain>
    </source>
</reference>
<dbReference type="AlphaFoldDB" id="A0A180GI43"/>
<dbReference type="OrthoDB" id="2505730at2759"/>
<feature type="non-terminal residue" evidence="2">
    <location>
        <position position="120"/>
    </location>
</feature>
<feature type="compositionally biased region" description="Basic and acidic residues" evidence="1">
    <location>
        <begin position="86"/>
        <end position="101"/>
    </location>
</feature>
<reference evidence="3" key="4">
    <citation type="submission" date="2025-05" db="UniProtKB">
        <authorList>
            <consortium name="EnsemblFungi"/>
        </authorList>
    </citation>
    <scope>IDENTIFICATION</scope>
    <source>
        <strain evidence="3">isolate 1-1 / race 1 (BBBD)</strain>
    </source>
</reference>
<dbReference type="InterPro" id="IPR040521">
    <property type="entry name" value="KDZ"/>
</dbReference>